<evidence type="ECO:0000313" key="2">
    <source>
        <dbReference type="Proteomes" id="UP000321204"/>
    </source>
</evidence>
<accession>A0A5B8UL42</accession>
<protein>
    <recommendedName>
        <fullName evidence="3">Four helix bundle protein</fullName>
    </recommendedName>
</protein>
<dbReference type="Proteomes" id="UP000321204">
    <property type="component" value="Chromosome"/>
</dbReference>
<dbReference type="SUPFAM" id="SSF158446">
    <property type="entry name" value="IVS-encoded protein-like"/>
    <property type="match status" value="1"/>
</dbReference>
<sequence length="52" mass="6150">MRFRYELETHLNIALMVNIIDTEKFKIFESTIDEVMKLLSGLINYMNKAALK</sequence>
<evidence type="ECO:0000313" key="1">
    <source>
        <dbReference type="EMBL" id="QEC57387.1"/>
    </source>
</evidence>
<dbReference type="KEGG" id="fgg:FSB75_16260"/>
<name>A0A5B8UL42_9BACT</name>
<dbReference type="Gene3D" id="1.20.1440.60">
    <property type="entry name" value="23S rRNA-intervening sequence"/>
    <property type="match status" value="1"/>
</dbReference>
<dbReference type="AlphaFoldDB" id="A0A5B8UL42"/>
<proteinExistence type="predicted"/>
<evidence type="ECO:0008006" key="3">
    <source>
        <dbReference type="Google" id="ProtNLM"/>
    </source>
</evidence>
<dbReference type="EMBL" id="CP042433">
    <property type="protein sequence ID" value="QEC57387.1"/>
    <property type="molecule type" value="Genomic_DNA"/>
</dbReference>
<organism evidence="1 2">
    <name type="scientific">Flavisolibacter ginsenosidimutans</name>
    <dbReference type="NCBI Taxonomy" id="661481"/>
    <lineage>
        <taxon>Bacteria</taxon>
        <taxon>Pseudomonadati</taxon>
        <taxon>Bacteroidota</taxon>
        <taxon>Chitinophagia</taxon>
        <taxon>Chitinophagales</taxon>
        <taxon>Chitinophagaceae</taxon>
        <taxon>Flavisolibacter</taxon>
    </lineage>
</organism>
<dbReference type="InterPro" id="IPR036583">
    <property type="entry name" value="23S_rRNA_IVS_sf"/>
</dbReference>
<keyword evidence="2" id="KW-1185">Reference proteome</keyword>
<reference evidence="1 2" key="1">
    <citation type="journal article" date="2015" name="Int. J. Syst. Evol. Microbiol.">
        <title>Flavisolibacter ginsenosidimutans sp. nov., with ginsenoside-converting activity isolated from soil used for cultivating ginseng.</title>
        <authorList>
            <person name="Zhao Y."/>
            <person name="Liu Q."/>
            <person name="Kang M.S."/>
            <person name="Jin F."/>
            <person name="Yu H."/>
            <person name="Im W.T."/>
        </authorList>
    </citation>
    <scope>NUCLEOTIDE SEQUENCE [LARGE SCALE GENOMIC DNA]</scope>
    <source>
        <strain evidence="1 2">Gsoil 636</strain>
    </source>
</reference>
<gene>
    <name evidence="1" type="ORF">FSB75_16260</name>
</gene>